<dbReference type="HOGENOM" id="CLU_000288_138_0_1"/>
<dbReference type="InterPro" id="IPR010730">
    <property type="entry name" value="HET"/>
</dbReference>
<sequence length="433" mass="50044">MRLLNVKTYELKELKDIGPNTEYAILSHRWYTEEITFQTLSAAQLKNIEEQSPQLDKIRGACARAEEKKLDWIWIDSCCINRDSSQELQESINSMFRWYQQARVCYTYLSDVEISTPSADLFDRLETEGQRGGRPSEWFERGWTLQELLAPREMEFFDRHWQPMGTRAELTADISRITGIEARYLTGTEEFRNASIATRLSWQVGRRTSKEEDIAYSLAGLFGIQFMTSYTEGIYEAFQHLQRKIISRPSFDESLFAWTAPAGSLPPHNRSWAADQWGLLAPSIDCFEKSGDITVDGPSKRRPPSGITTTSEGVKFPMPIKDLQTTPQWPYWASIPTVIGPYMWLVVKYWRHLCRQYFPLTLNCWRKNEAGQLKAVRVFLLRDTSDLEWRRGRCAELGSANKVPSTRPYVDVLILQPAGVRDPFKPQALLLQK</sequence>
<dbReference type="GeneID" id="19169130"/>
<dbReference type="PANTHER" id="PTHR10622:SF10">
    <property type="entry name" value="HET DOMAIN-CONTAINING PROTEIN"/>
    <property type="match status" value="1"/>
</dbReference>
<reference evidence="2 3" key="1">
    <citation type="submission" date="2013-03" db="EMBL/GenBank/DDBJ databases">
        <title>The Genome Sequence of Capronia epimyces CBS 606.96.</title>
        <authorList>
            <consortium name="The Broad Institute Genomics Platform"/>
            <person name="Cuomo C."/>
            <person name="de Hoog S."/>
            <person name="Gorbushina A."/>
            <person name="Walker B."/>
            <person name="Young S.K."/>
            <person name="Zeng Q."/>
            <person name="Gargeya S."/>
            <person name="Fitzgerald M."/>
            <person name="Haas B."/>
            <person name="Abouelleil A."/>
            <person name="Allen A.W."/>
            <person name="Alvarado L."/>
            <person name="Arachchi H.M."/>
            <person name="Berlin A.M."/>
            <person name="Chapman S.B."/>
            <person name="Gainer-Dewar J."/>
            <person name="Goldberg J."/>
            <person name="Griggs A."/>
            <person name="Gujja S."/>
            <person name="Hansen M."/>
            <person name="Howarth C."/>
            <person name="Imamovic A."/>
            <person name="Ireland A."/>
            <person name="Larimer J."/>
            <person name="McCowan C."/>
            <person name="Murphy C."/>
            <person name="Pearson M."/>
            <person name="Poon T.W."/>
            <person name="Priest M."/>
            <person name="Roberts A."/>
            <person name="Saif S."/>
            <person name="Shea T."/>
            <person name="Sisk P."/>
            <person name="Sykes S."/>
            <person name="Wortman J."/>
            <person name="Nusbaum C."/>
            <person name="Birren B."/>
        </authorList>
    </citation>
    <scope>NUCLEOTIDE SEQUENCE [LARGE SCALE GENOMIC DNA]</scope>
    <source>
        <strain evidence="2 3">CBS 606.96</strain>
    </source>
</reference>
<keyword evidence="3" id="KW-1185">Reference proteome</keyword>
<evidence type="ECO:0000259" key="1">
    <source>
        <dbReference type="Pfam" id="PF06985"/>
    </source>
</evidence>
<organism evidence="2 3">
    <name type="scientific">Capronia epimyces CBS 606.96</name>
    <dbReference type="NCBI Taxonomy" id="1182542"/>
    <lineage>
        <taxon>Eukaryota</taxon>
        <taxon>Fungi</taxon>
        <taxon>Dikarya</taxon>
        <taxon>Ascomycota</taxon>
        <taxon>Pezizomycotina</taxon>
        <taxon>Eurotiomycetes</taxon>
        <taxon>Chaetothyriomycetidae</taxon>
        <taxon>Chaetothyriales</taxon>
        <taxon>Herpotrichiellaceae</taxon>
        <taxon>Capronia</taxon>
    </lineage>
</organism>
<dbReference type="OrthoDB" id="674604at2759"/>
<feature type="domain" description="Heterokaryon incompatibility" evidence="1">
    <location>
        <begin position="23"/>
        <end position="146"/>
    </location>
</feature>
<dbReference type="Proteomes" id="UP000019478">
    <property type="component" value="Unassembled WGS sequence"/>
</dbReference>
<proteinExistence type="predicted"/>
<dbReference type="EMBL" id="AMGY01000004">
    <property type="protein sequence ID" value="EXJ84345.1"/>
    <property type="molecule type" value="Genomic_DNA"/>
</dbReference>
<dbReference type="AlphaFoldDB" id="W9Y400"/>
<dbReference type="eggNOG" id="ENOG502RJQ2">
    <property type="taxonomic scope" value="Eukaryota"/>
</dbReference>
<dbReference type="Pfam" id="PF06985">
    <property type="entry name" value="HET"/>
    <property type="match status" value="1"/>
</dbReference>
<gene>
    <name evidence="2" type="ORF">A1O3_05012</name>
</gene>
<evidence type="ECO:0000313" key="3">
    <source>
        <dbReference type="Proteomes" id="UP000019478"/>
    </source>
</evidence>
<evidence type="ECO:0000313" key="2">
    <source>
        <dbReference type="EMBL" id="EXJ84345.1"/>
    </source>
</evidence>
<dbReference type="PANTHER" id="PTHR10622">
    <property type="entry name" value="HET DOMAIN-CONTAINING PROTEIN"/>
    <property type="match status" value="1"/>
</dbReference>
<dbReference type="RefSeq" id="XP_007733330.1">
    <property type="nucleotide sequence ID" value="XM_007735140.1"/>
</dbReference>
<accession>W9Y400</accession>
<protein>
    <recommendedName>
        <fullName evidence="1">Heterokaryon incompatibility domain-containing protein</fullName>
    </recommendedName>
</protein>
<comment type="caution">
    <text evidence="2">The sequence shown here is derived from an EMBL/GenBank/DDBJ whole genome shotgun (WGS) entry which is preliminary data.</text>
</comment>
<dbReference type="STRING" id="1182542.W9Y400"/>
<name>W9Y400_9EURO</name>